<dbReference type="Pfam" id="PF12293">
    <property type="entry name" value="T4BSS_DotH_IcmK"/>
    <property type="match status" value="1"/>
</dbReference>
<dbReference type="InterPro" id="IPR022073">
    <property type="entry name" value="T4BSS_DotH_IcmK"/>
</dbReference>
<proteinExistence type="predicted"/>
<name>A0ABT7LS56_9BURK</name>
<evidence type="ECO:0000313" key="4">
    <source>
        <dbReference type="Proteomes" id="UP001238603"/>
    </source>
</evidence>
<keyword evidence="4" id="KW-1185">Reference proteome</keyword>
<organism evidence="3 4">
    <name type="scientific">Roseateles subflavus</name>
    <dbReference type="NCBI Taxonomy" id="3053353"/>
    <lineage>
        <taxon>Bacteria</taxon>
        <taxon>Pseudomonadati</taxon>
        <taxon>Pseudomonadota</taxon>
        <taxon>Betaproteobacteria</taxon>
        <taxon>Burkholderiales</taxon>
        <taxon>Sphaerotilaceae</taxon>
        <taxon>Roseateles</taxon>
    </lineage>
</organism>
<dbReference type="Proteomes" id="UP001238603">
    <property type="component" value="Unassembled WGS sequence"/>
</dbReference>
<dbReference type="RefSeq" id="WP_285984377.1">
    <property type="nucleotide sequence ID" value="NZ_JASVDS010000008.1"/>
</dbReference>
<feature type="signal peptide" evidence="2">
    <location>
        <begin position="1"/>
        <end position="29"/>
    </location>
</feature>
<keyword evidence="2" id="KW-0732">Signal</keyword>
<accession>A0ABT7LS56</accession>
<comment type="caution">
    <text evidence="3">The sequence shown here is derived from an EMBL/GenBank/DDBJ whole genome shotgun (WGS) entry which is preliminary data.</text>
</comment>
<feature type="chain" id="PRO_5046705411" evidence="2">
    <location>
        <begin position="30"/>
        <end position="359"/>
    </location>
</feature>
<protein>
    <submittedName>
        <fullName evidence="3">DotH/IcmK family type IV secretion protein</fullName>
    </submittedName>
</protein>
<feature type="compositionally biased region" description="Polar residues" evidence="1">
    <location>
        <begin position="41"/>
        <end position="62"/>
    </location>
</feature>
<feature type="region of interest" description="Disordered" evidence="1">
    <location>
        <begin position="39"/>
        <end position="72"/>
    </location>
</feature>
<evidence type="ECO:0000313" key="3">
    <source>
        <dbReference type="EMBL" id="MDL5034301.1"/>
    </source>
</evidence>
<reference evidence="3 4" key="1">
    <citation type="submission" date="2023-06" db="EMBL/GenBank/DDBJ databases">
        <title>Pelomonas sp. APW6 16S ribosomal RNA gene genome sequencing and assembly.</title>
        <authorList>
            <person name="Woo H."/>
        </authorList>
    </citation>
    <scope>NUCLEOTIDE SEQUENCE [LARGE SCALE GENOMIC DNA]</scope>
    <source>
        <strain evidence="3 4">APW6</strain>
    </source>
</reference>
<evidence type="ECO:0000256" key="2">
    <source>
        <dbReference type="SAM" id="SignalP"/>
    </source>
</evidence>
<sequence length="359" mass="37591">MNRINMTSSARLNRALCVGFLLAIPALVAADPVGGFGANGRGSQSAQQDSTGQVPNAKQGSQPIKVKADDKSKDDALIEEALDQSAPLTPEQIVKLRKELDRRAAALSMNVSGNPPPKPTMSVFQLDLSPRAEASPPFVRVSMSQGCVVSFLDATGKPWPIEYADNYSKDFSVTKFSGHQLSVGLLREGGLGNVSVKLEGLPTSISFSMLTGQAVTDYSSQMIVPRYFGAVPSNVISQGSVPQLGSADLFDYLLRTPPQGAVPLVVSGVPGALAWQTSGSRMVIRTEALLTSAVRFFSLDGVTVYEVPLSPSVLGTLNGRYVQLNVSGFKVASPAAGVPSGNPNPMNVVAGSALNGGNK</sequence>
<gene>
    <name evidence="3" type="ORF">QRD43_20535</name>
</gene>
<evidence type="ECO:0000256" key="1">
    <source>
        <dbReference type="SAM" id="MobiDB-lite"/>
    </source>
</evidence>
<dbReference type="EMBL" id="JASVDS010000008">
    <property type="protein sequence ID" value="MDL5034301.1"/>
    <property type="molecule type" value="Genomic_DNA"/>
</dbReference>